<evidence type="ECO:0000313" key="1">
    <source>
        <dbReference type="EMBL" id="GJS76702.1"/>
    </source>
</evidence>
<reference evidence="1" key="1">
    <citation type="journal article" date="2022" name="Int. J. Mol. Sci.">
        <title>Draft Genome of Tanacetum Coccineum: Genomic Comparison of Closely Related Tanacetum-Family Plants.</title>
        <authorList>
            <person name="Yamashiro T."/>
            <person name="Shiraishi A."/>
            <person name="Nakayama K."/>
            <person name="Satake H."/>
        </authorList>
    </citation>
    <scope>NUCLEOTIDE SEQUENCE</scope>
</reference>
<sequence length="193" mass="22025">MAELKVQLESGHQDYIFIRLMGHDIGSVMESDQLMGHDIKSVMDQLRVNVDAQFSYQYEEVDAIHLRLAGIIAEGFGIVKGVADNVPVFKSMITHLTKNDANEAFDRFNSRQSVTSIDNKVTETTEEYTLKRTVKRCQEYRERLNPYCPPTNQPNRMLLQGAAHCILEVAANNAWYGIYDSCTLPNMKYLIQD</sequence>
<name>A0ABQ4YIC3_9ASTR</name>
<organism evidence="1 2">
    <name type="scientific">Tanacetum coccineum</name>
    <dbReference type="NCBI Taxonomy" id="301880"/>
    <lineage>
        <taxon>Eukaryota</taxon>
        <taxon>Viridiplantae</taxon>
        <taxon>Streptophyta</taxon>
        <taxon>Embryophyta</taxon>
        <taxon>Tracheophyta</taxon>
        <taxon>Spermatophyta</taxon>
        <taxon>Magnoliopsida</taxon>
        <taxon>eudicotyledons</taxon>
        <taxon>Gunneridae</taxon>
        <taxon>Pentapetalae</taxon>
        <taxon>asterids</taxon>
        <taxon>campanulids</taxon>
        <taxon>Asterales</taxon>
        <taxon>Asteraceae</taxon>
        <taxon>Asteroideae</taxon>
        <taxon>Anthemideae</taxon>
        <taxon>Anthemidinae</taxon>
        <taxon>Tanacetum</taxon>
    </lineage>
</organism>
<dbReference type="Proteomes" id="UP001151760">
    <property type="component" value="Unassembled WGS sequence"/>
</dbReference>
<comment type="caution">
    <text evidence="1">The sequence shown here is derived from an EMBL/GenBank/DDBJ whole genome shotgun (WGS) entry which is preliminary data.</text>
</comment>
<reference evidence="1" key="2">
    <citation type="submission" date="2022-01" db="EMBL/GenBank/DDBJ databases">
        <authorList>
            <person name="Yamashiro T."/>
            <person name="Shiraishi A."/>
            <person name="Satake H."/>
            <person name="Nakayama K."/>
        </authorList>
    </citation>
    <scope>NUCLEOTIDE SEQUENCE</scope>
</reference>
<gene>
    <name evidence="1" type="ORF">Tco_0726583</name>
</gene>
<protein>
    <submittedName>
        <fullName evidence="1">Uncharacterized protein</fullName>
    </submittedName>
</protein>
<evidence type="ECO:0000313" key="2">
    <source>
        <dbReference type="Proteomes" id="UP001151760"/>
    </source>
</evidence>
<accession>A0ABQ4YIC3</accession>
<proteinExistence type="predicted"/>
<dbReference type="EMBL" id="BQNB010010395">
    <property type="protein sequence ID" value="GJS76702.1"/>
    <property type="molecule type" value="Genomic_DNA"/>
</dbReference>
<keyword evidence="2" id="KW-1185">Reference proteome</keyword>